<keyword evidence="4" id="KW-1185">Reference proteome</keyword>
<dbReference type="EnsemblPlants" id="PNT71513">
    <property type="protein sequence ID" value="PNT71513"/>
    <property type="gene ID" value="BRADI_2g28886v3"/>
</dbReference>
<dbReference type="Proteomes" id="UP000008810">
    <property type="component" value="Chromosome 2"/>
</dbReference>
<dbReference type="Gramene" id="PNT71513">
    <property type="protein sequence ID" value="PNT71513"/>
    <property type="gene ID" value="BRADI_2g28886v3"/>
</dbReference>
<proteinExistence type="predicted"/>
<gene>
    <name evidence="2" type="ORF">BRADI_2g28886v3</name>
</gene>
<reference evidence="3" key="3">
    <citation type="submission" date="2018-08" db="UniProtKB">
        <authorList>
            <consortium name="EnsemblPlants"/>
        </authorList>
    </citation>
    <scope>IDENTIFICATION</scope>
    <source>
        <strain evidence="3">cv. Bd21</strain>
    </source>
</reference>
<reference evidence="2" key="2">
    <citation type="submission" date="2017-06" db="EMBL/GenBank/DDBJ databases">
        <title>WGS assembly of Brachypodium distachyon.</title>
        <authorList>
            <consortium name="The International Brachypodium Initiative"/>
            <person name="Lucas S."/>
            <person name="Harmon-Smith M."/>
            <person name="Lail K."/>
            <person name="Tice H."/>
            <person name="Grimwood J."/>
            <person name="Bruce D."/>
            <person name="Barry K."/>
            <person name="Shu S."/>
            <person name="Lindquist E."/>
            <person name="Wang M."/>
            <person name="Pitluck S."/>
            <person name="Vogel J.P."/>
            <person name="Garvin D.F."/>
            <person name="Mockler T.C."/>
            <person name="Schmutz J."/>
            <person name="Rokhsar D."/>
            <person name="Bevan M.W."/>
        </authorList>
    </citation>
    <scope>NUCLEOTIDE SEQUENCE</scope>
    <source>
        <strain evidence="2">Bd21</strain>
    </source>
</reference>
<evidence type="ECO:0000313" key="4">
    <source>
        <dbReference type="Proteomes" id="UP000008810"/>
    </source>
</evidence>
<accession>A0A2K2DB54</accession>
<feature type="region of interest" description="Disordered" evidence="1">
    <location>
        <begin position="58"/>
        <end position="121"/>
    </location>
</feature>
<evidence type="ECO:0000256" key="1">
    <source>
        <dbReference type="SAM" id="MobiDB-lite"/>
    </source>
</evidence>
<evidence type="ECO:0000313" key="3">
    <source>
        <dbReference type="EnsemblPlants" id="PNT71513"/>
    </source>
</evidence>
<evidence type="ECO:0000313" key="2">
    <source>
        <dbReference type="EMBL" id="PNT71513.1"/>
    </source>
</evidence>
<name>A0A2K2DB54_BRADI</name>
<sequence length="165" mass="18230">MSEACWLRPSYVLNPRVLSTHALFCLTPATVQRLQPSPPKPASPLLLHLQNFLERFQAPRSPDSPKFTSPPCGRRASGSNPQFLSEQRRRGSWKGTNNSGSEEGARDGEDPVGGGGAGTRRCWWSTTAREGTKDWPVYIVRGVVAARSRCGPRGGWLRHCPPPRR</sequence>
<dbReference type="AlphaFoldDB" id="A0A2K2DB54"/>
<protein>
    <submittedName>
        <fullName evidence="2 3">Uncharacterized protein</fullName>
    </submittedName>
</protein>
<organism evidence="2">
    <name type="scientific">Brachypodium distachyon</name>
    <name type="common">Purple false brome</name>
    <name type="synonym">Trachynia distachya</name>
    <dbReference type="NCBI Taxonomy" id="15368"/>
    <lineage>
        <taxon>Eukaryota</taxon>
        <taxon>Viridiplantae</taxon>
        <taxon>Streptophyta</taxon>
        <taxon>Embryophyta</taxon>
        <taxon>Tracheophyta</taxon>
        <taxon>Spermatophyta</taxon>
        <taxon>Magnoliopsida</taxon>
        <taxon>Liliopsida</taxon>
        <taxon>Poales</taxon>
        <taxon>Poaceae</taxon>
        <taxon>BOP clade</taxon>
        <taxon>Pooideae</taxon>
        <taxon>Stipodae</taxon>
        <taxon>Brachypodieae</taxon>
        <taxon>Brachypodium</taxon>
    </lineage>
</organism>
<dbReference type="InParanoid" id="A0A2K2DB54"/>
<reference evidence="2 3" key="1">
    <citation type="journal article" date="2010" name="Nature">
        <title>Genome sequencing and analysis of the model grass Brachypodium distachyon.</title>
        <authorList>
            <consortium name="International Brachypodium Initiative"/>
        </authorList>
    </citation>
    <scope>NUCLEOTIDE SEQUENCE [LARGE SCALE GENOMIC DNA]</scope>
    <source>
        <strain evidence="2 3">Bd21</strain>
    </source>
</reference>
<dbReference type="EMBL" id="CM000881">
    <property type="protein sequence ID" value="PNT71513.1"/>
    <property type="molecule type" value="Genomic_DNA"/>
</dbReference>